<reference evidence="1 2" key="1">
    <citation type="journal article" date="2019" name="Commun. Biol.">
        <title>The bagworm genome reveals a unique fibroin gene that provides high tensile strength.</title>
        <authorList>
            <person name="Kono N."/>
            <person name="Nakamura H."/>
            <person name="Ohtoshi R."/>
            <person name="Tomita M."/>
            <person name="Numata K."/>
            <person name="Arakawa K."/>
        </authorList>
    </citation>
    <scope>NUCLEOTIDE SEQUENCE [LARGE SCALE GENOMIC DNA]</scope>
</reference>
<comment type="caution">
    <text evidence="1">The sequence shown here is derived from an EMBL/GenBank/DDBJ whole genome shotgun (WGS) entry which is preliminary data.</text>
</comment>
<dbReference type="Proteomes" id="UP000299102">
    <property type="component" value="Unassembled WGS sequence"/>
</dbReference>
<proteinExistence type="predicted"/>
<dbReference type="EMBL" id="BGZK01001476">
    <property type="protein sequence ID" value="GBP80701.1"/>
    <property type="molecule type" value="Genomic_DNA"/>
</dbReference>
<sequence>MRTSIEVGVTIGTIIESVIGSYVQFEEIHSIFTREDPPMEASVFFKDPIVDPHPPLRSPPCPFSAL</sequence>
<evidence type="ECO:0000313" key="1">
    <source>
        <dbReference type="EMBL" id="GBP80701.1"/>
    </source>
</evidence>
<evidence type="ECO:0000313" key="2">
    <source>
        <dbReference type="Proteomes" id="UP000299102"/>
    </source>
</evidence>
<accession>A0A4C1YW83</accession>
<dbReference type="AlphaFoldDB" id="A0A4C1YW83"/>
<organism evidence="1 2">
    <name type="scientific">Eumeta variegata</name>
    <name type="common">Bagworm moth</name>
    <name type="synonym">Eumeta japonica</name>
    <dbReference type="NCBI Taxonomy" id="151549"/>
    <lineage>
        <taxon>Eukaryota</taxon>
        <taxon>Metazoa</taxon>
        <taxon>Ecdysozoa</taxon>
        <taxon>Arthropoda</taxon>
        <taxon>Hexapoda</taxon>
        <taxon>Insecta</taxon>
        <taxon>Pterygota</taxon>
        <taxon>Neoptera</taxon>
        <taxon>Endopterygota</taxon>
        <taxon>Lepidoptera</taxon>
        <taxon>Glossata</taxon>
        <taxon>Ditrysia</taxon>
        <taxon>Tineoidea</taxon>
        <taxon>Psychidae</taxon>
        <taxon>Oiketicinae</taxon>
        <taxon>Eumeta</taxon>
    </lineage>
</organism>
<keyword evidence="2" id="KW-1185">Reference proteome</keyword>
<gene>
    <name evidence="1" type="ORF">EVAR_59078_1</name>
</gene>
<name>A0A4C1YW83_EUMVA</name>
<protein>
    <submittedName>
        <fullName evidence="1">Uncharacterized protein</fullName>
    </submittedName>
</protein>